<dbReference type="PANTHER" id="PTHR43214:SF24">
    <property type="entry name" value="TRANSCRIPTIONAL REGULATORY PROTEIN NARL-RELATED"/>
    <property type="match status" value="1"/>
</dbReference>
<evidence type="ECO:0000259" key="6">
    <source>
        <dbReference type="PROSITE" id="PS50043"/>
    </source>
</evidence>
<feature type="domain" description="Response regulatory" evidence="7">
    <location>
        <begin position="6"/>
        <end position="146"/>
    </location>
</feature>
<name>A0ABV6U880_9ACTN</name>
<evidence type="ECO:0000259" key="7">
    <source>
        <dbReference type="PROSITE" id="PS50110"/>
    </source>
</evidence>
<dbReference type="Pfam" id="PF00196">
    <property type="entry name" value="GerE"/>
    <property type="match status" value="1"/>
</dbReference>
<dbReference type="Pfam" id="PF00072">
    <property type="entry name" value="Response_reg"/>
    <property type="match status" value="1"/>
</dbReference>
<accession>A0ABV6U880</accession>
<dbReference type="SUPFAM" id="SSF46894">
    <property type="entry name" value="C-terminal effector domain of the bipartite response regulators"/>
    <property type="match status" value="1"/>
</dbReference>
<protein>
    <submittedName>
        <fullName evidence="8">Response regulator</fullName>
    </submittedName>
</protein>
<dbReference type="PROSITE" id="PS00622">
    <property type="entry name" value="HTH_LUXR_1"/>
    <property type="match status" value="1"/>
</dbReference>
<dbReference type="EMBL" id="JBHMQT010000037">
    <property type="protein sequence ID" value="MFC0864100.1"/>
    <property type="molecule type" value="Genomic_DNA"/>
</dbReference>
<evidence type="ECO:0000256" key="5">
    <source>
        <dbReference type="PROSITE-ProRule" id="PRU00169"/>
    </source>
</evidence>
<keyword evidence="9" id="KW-1185">Reference proteome</keyword>
<dbReference type="InterPro" id="IPR011006">
    <property type="entry name" value="CheY-like_superfamily"/>
</dbReference>
<dbReference type="SMART" id="SM00448">
    <property type="entry name" value="REC"/>
    <property type="match status" value="1"/>
</dbReference>
<evidence type="ECO:0000256" key="2">
    <source>
        <dbReference type="ARBA" id="ARBA00023015"/>
    </source>
</evidence>
<dbReference type="InterPro" id="IPR001789">
    <property type="entry name" value="Sig_transdc_resp-reg_receiver"/>
</dbReference>
<organism evidence="8 9">
    <name type="scientific">Sphaerimonospora cavernae</name>
    <dbReference type="NCBI Taxonomy" id="1740611"/>
    <lineage>
        <taxon>Bacteria</taxon>
        <taxon>Bacillati</taxon>
        <taxon>Actinomycetota</taxon>
        <taxon>Actinomycetes</taxon>
        <taxon>Streptosporangiales</taxon>
        <taxon>Streptosporangiaceae</taxon>
        <taxon>Sphaerimonospora</taxon>
    </lineage>
</organism>
<dbReference type="InterPro" id="IPR039420">
    <property type="entry name" value="WalR-like"/>
</dbReference>
<evidence type="ECO:0000256" key="4">
    <source>
        <dbReference type="ARBA" id="ARBA00023163"/>
    </source>
</evidence>
<dbReference type="CDD" id="cd06170">
    <property type="entry name" value="LuxR_C_like"/>
    <property type="match status" value="1"/>
</dbReference>
<dbReference type="PANTHER" id="PTHR43214">
    <property type="entry name" value="TWO-COMPONENT RESPONSE REGULATOR"/>
    <property type="match status" value="1"/>
</dbReference>
<dbReference type="InterPro" id="IPR016032">
    <property type="entry name" value="Sig_transdc_resp-reg_C-effctor"/>
</dbReference>
<sequence length="234" mass="24374">MTSPIRILLVDDHPVVRSGIRAMLAGQPDFELVGEAATGEEGVEAARRLRPDVVLMDLQLGAGMHGSEATRLIVALDTVALDTVALGTAATDTTSLGTAAIAPRVLVLTTFDTDADIVAAIEAGATGYLLKDAPSDDLHAAIRSAATGASTLAPSVASRLLGRVRTPRATLSPRELEVLGHVAAGLSNRQISKRMFLSETTVKTHLVHIYTKLGVDSRTAAVATATKKGLIRPT</sequence>
<dbReference type="SUPFAM" id="SSF52172">
    <property type="entry name" value="CheY-like"/>
    <property type="match status" value="1"/>
</dbReference>
<keyword evidence="1 5" id="KW-0597">Phosphoprotein</keyword>
<comment type="caution">
    <text evidence="8">The sequence shown here is derived from an EMBL/GenBank/DDBJ whole genome shotgun (WGS) entry which is preliminary data.</text>
</comment>
<dbReference type="PROSITE" id="PS50110">
    <property type="entry name" value="RESPONSE_REGULATORY"/>
    <property type="match status" value="1"/>
</dbReference>
<dbReference type="Proteomes" id="UP001589870">
    <property type="component" value="Unassembled WGS sequence"/>
</dbReference>
<keyword evidence="4" id="KW-0804">Transcription</keyword>
<dbReference type="CDD" id="cd17535">
    <property type="entry name" value="REC_NarL-like"/>
    <property type="match status" value="1"/>
</dbReference>
<reference evidence="8 9" key="1">
    <citation type="submission" date="2024-09" db="EMBL/GenBank/DDBJ databases">
        <authorList>
            <person name="Sun Q."/>
            <person name="Mori K."/>
        </authorList>
    </citation>
    <scope>NUCLEOTIDE SEQUENCE [LARGE SCALE GENOMIC DNA]</scope>
    <source>
        <strain evidence="8 9">TBRC 1851</strain>
    </source>
</reference>
<dbReference type="PRINTS" id="PR00038">
    <property type="entry name" value="HTHLUXR"/>
</dbReference>
<feature type="domain" description="HTH luxR-type" evidence="6">
    <location>
        <begin position="164"/>
        <end position="229"/>
    </location>
</feature>
<keyword evidence="3" id="KW-0238">DNA-binding</keyword>
<dbReference type="InterPro" id="IPR058245">
    <property type="entry name" value="NreC/VraR/RcsB-like_REC"/>
</dbReference>
<gene>
    <name evidence="8" type="ORF">ACFHYQ_17535</name>
</gene>
<dbReference type="InterPro" id="IPR000792">
    <property type="entry name" value="Tscrpt_reg_LuxR_C"/>
</dbReference>
<dbReference type="PROSITE" id="PS50043">
    <property type="entry name" value="HTH_LUXR_2"/>
    <property type="match status" value="1"/>
</dbReference>
<evidence type="ECO:0000313" key="8">
    <source>
        <dbReference type="EMBL" id="MFC0864100.1"/>
    </source>
</evidence>
<dbReference type="RefSeq" id="WP_394302225.1">
    <property type="nucleotide sequence ID" value="NZ_JBHMQT010000037.1"/>
</dbReference>
<evidence type="ECO:0000313" key="9">
    <source>
        <dbReference type="Proteomes" id="UP001589870"/>
    </source>
</evidence>
<proteinExistence type="predicted"/>
<keyword evidence="2" id="KW-0805">Transcription regulation</keyword>
<evidence type="ECO:0000256" key="3">
    <source>
        <dbReference type="ARBA" id="ARBA00023125"/>
    </source>
</evidence>
<evidence type="ECO:0000256" key="1">
    <source>
        <dbReference type="ARBA" id="ARBA00022553"/>
    </source>
</evidence>
<feature type="modified residue" description="4-aspartylphosphate" evidence="5">
    <location>
        <position position="57"/>
    </location>
</feature>
<dbReference type="Gene3D" id="3.40.50.2300">
    <property type="match status" value="1"/>
</dbReference>
<dbReference type="SMART" id="SM00421">
    <property type="entry name" value="HTH_LUXR"/>
    <property type="match status" value="1"/>
</dbReference>